<dbReference type="EMBL" id="CP021354">
    <property type="protein sequence ID" value="AWK73454.1"/>
    <property type="molecule type" value="Genomic_DNA"/>
</dbReference>
<proteinExistence type="predicted"/>
<dbReference type="Gene3D" id="3.40.430.10">
    <property type="entry name" value="Dihydrofolate Reductase, subunit A"/>
    <property type="match status" value="1"/>
</dbReference>
<dbReference type="Pfam" id="PF01872">
    <property type="entry name" value="RibD_C"/>
    <property type="match status" value="1"/>
</dbReference>
<name>A0A2S2BY09_9NOCA</name>
<dbReference type="InterPro" id="IPR050765">
    <property type="entry name" value="Riboflavin_Biosynth_HTPR"/>
</dbReference>
<sequence>MSEVSTPAIRRVIVQELTTLDGFVAGPSGELDFFEAVSDFGEVDRDNVDLLADVDLVLLGRNTYQMFVEYWPTAEGEVVGEVVNTLPKLVFSSTLGRAPWGSWEPAQVYDGNVVERVRQLLREPGGDVVVWGSVTLAKSLLAADLVDEIQLRVVPVLLGRGQRLLDEDTGMHALTLLEAKGYESGIVTLRYRVVPATP</sequence>
<organism evidence="2 3">
    <name type="scientific">Rhodococcus oxybenzonivorans</name>
    <dbReference type="NCBI Taxonomy" id="1990687"/>
    <lineage>
        <taxon>Bacteria</taxon>
        <taxon>Bacillati</taxon>
        <taxon>Actinomycetota</taxon>
        <taxon>Actinomycetes</taxon>
        <taxon>Mycobacteriales</taxon>
        <taxon>Nocardiaceae</taxon>
        <taxon>Rhodococcus</taxon>
    </lineage>
</organism>
<dbReference type="GO" id="GO:0008703">
    <property type="term" value="F:5-amino-6-(5-phosphoribosylamino)uracil reductase activity"/>
    <property type="evidence" value="ECO:0007669"/>
    <property type="project" value="InterPro"/>
</dbReference>
<evidence type="ECO:0000313" key="3">
    <source>
        <dbReference type="Proteomes" id="UP000245711"/>
    </source>
</evidence>
<dbReference type="Proteomes" id="UP000245711">
    <property type="component" value="Chromosome"/>
</dbReference>
<feature type="domain" description="Bacterial bifunctional deaminase-reductase C-terminal" evidence="1">
    <location>
        <begin position="11"/>
        <end position="187"/>
    </location>
</feature>
<dbReference type="OrthoDB" id="7342392at2"/>
<evidence type="ECO:0000259" key="1">
    <source>
        <dbReference type="Pfam" id="PF01872"/>
    </source>
</evidence>
<dbReference type="PANTHER" id="PTHR38011:SF11">
    <property type="entry name" value="2,5-DIAMINO-6-RIBOSYLAMINO-4(3H)-PYRIMIDINONE 5'-PHOSPHATE REDUCTASE"/>
    <property type="match status" value="1"/>
</dbReference>
<dbReference type="KEGG" id="roz:CBI38_19695"/>
<dbReference type="SUPFAM" id="SSF53597">
    <property type="entry name" value="Dihydrofolate reductase-like"/>
    <property type="match status" value="1"/>
</dbReference>
<protein>
    <submittedName>
        <fullName evidence="2">Reductase</fullName>
    </submittedName>
</protein>
<gene>
    <name evidence="2" type="ORF">CBI38_19695</name>
</gene>
<accession>A0A2S2BY09</accession>
<keyword evidence="3" id="KW-1185">Reference proteome</keyword>
<evidence type="ECO:0000313" key="2">
    <source>
        <dbReference type="EMBL" id="AWK73454.1"/>
    </source>
</evidence>
<dbReference type="RefSeq" id="WP_109331469.1">
    <property type="nucleotide sequence ID" value="NZ_CP021354.1"/>
</dbReference>
<dbReference type="InterPro" id="IPR024072">
    <property type="entry name" value="DHFR-like_dom_sf"/>
</dbReference>
<dbReference type="AlphaFoldDB" id="A0A2S2BY09"/>
<dbReference type="InterPro" id="IPR002734">
    <property type="entry name" value="RibDG_C"/>
</dbReference>
<dbReference type="PANTHER" id="PTHR38011">
    <property type="entry name" value="DIHYDROFOLATE REDUCTASE FAMILY PROTEIN (AFU_ORTHOLOGUE AFUA_8G06820)"/>
    <property type="match status" value="1"/>
</dbReference>
<dbReference type="GO" id="GO:0009231">
    <property type="term" value="P:riboflavin biosynthetic process"/>
    <property type="evidence" value="ECO:0007669"/>
    <property type="project" value="InterPro"/>
</dbReference>
<reference evidence="2 3" key="1">
    <citation type="submission" date="2017-05" db="EMBL/GenBank/DDBJ databases">
        <title>Isolation of Rhodococcus sp. S2-17 biodegrading of BP-3.</title>
        <authorList>
            <person name="Lee Y."/>
            <person name="Kim K.H."/>
            <person name="Chun B.H."/>
            <person name="Jung H.S."/>
            <person name="Jeon C.O."/>
        </authorList>
    </citation>
    <scope>NUCLEOTIDE SEQUENCE [LARGE SCALE GENOMIC DNA]</scope>
    <source>
        <strain evidence="2 3">S2-17</strain>
    </source>
</reference>